<evidence type="ECO:0000313" key="2">
    <source>
        <dbReference type="Proteomes" id="UP000324222"/>
    </source>
</evidence>
<dbReference type="EMBL" id="VSRR010151194">
    <property type="protein sequence ID" value="MPD06435.1"/>
    <property type="molecule type" value="Genomic_DNA"/>
</dbReference>
<gene>
    <name evidence="1" type="ORF">E2C01_102249</name>
</gene>
<dbReference type="Proteomes" id="UP000324222">
    <property type="component" value="Unassembled WGS sequence"/>
</dbReference>
<organism evidence="1 2">
    <name type="scientific">Portunus trituberculatus</name>
    <name type="common">Swimming crab</name>
    <name type="synonym">Neptunus trituberculatus</name>
    <dbReference type="NCBI Taxonomy" id="210409"/>
    <lineage>
        <taxon>Eukaryota</taxon>
        <taxon>Metazoa</taxon>
        <taxon>Ecdysozoa</taxon>
        <taxon>Arthropoda</taxon>
        <taxon>Crustacea</taxon>
        <taxon>Multicrustacea</taxon>
        <taxon>Malacostraca</taxon>
        <taxon>Eumalacostraca</taxon>
        <taxon>Eucarida</taxon>
        <taxon>Decapoda</taxon>
        <taxon>Pleocyemata</taxon>
        <taxon>Brachyura</taxon>
        <taxon>Eubrachyura</taxon>
        <taxon>Portunoidea</taxon>
        <taxon>Portunidae</taxon>
        <taxon>Portuninae</taxon>
        <taxon>Portunus</taxon>
    </lineage>
</organism>
<name>A0A5B7KNS3_PORTR</name>
<evidence type="ECO:0000313" key="1">
    <source>
        <dbReference type="EMBL" id="MPD06435.1"/>
    </source>
</evidence>
<proteinExistence type="predicted"/>
<dbReference type="AlphaFoldDB" id="A0A5B7KNS3"/>
<protein>
    <submittedName>
        <fullName evidence="1">Uncharacterized protein</fullName>
    </submittedName>
</protein>
<accession>A0A5B7KNS3</accession>
<reference evidence="1 2" key="1">
    <citation type="submission" date="2019-05" db="EMBL/GenBank/DDBJ databases">
        <title>Another draft genome of Portunus trituberculatus and its Hox gene families provides insights of decapod evolution.</title>
        <authorList>
            <person name="Jeong J.-H."/>
            <person name="Song I."/>
            <person name="Kim S."/>
            <person name="Choi T."/>
            <person name="Kim D."/>
            <person name="Ryu S."/>
            <person name="Kim W."/>
        </authorList>
    </citation>
    <scope>NUCLEOTIDE SEQUENCE [LARGE SCALE GENOMIC DNA]</scope>
    <source>
        <tissue evidence="1">Muscle</tissue>
    </source>
</reference>
<keyword evidence="2" id="KW-1185">Reference proteome</keyword>
<sequence>MSRASAYLVAGEVMQRRTPQVTRVLRREAVVQSWAQVVYNLLHSLPLFNVFPSVLSPLI</sequence>
<comment type="caution">
    <text evidence="1">The sequence shown here is derived from an EMBL/GenBank/DDBJ whole genome shotgun (WGS) entry which is preliminary data.</text>
</comment>